<dbReference type="Gene3D" id="3.90.176.10">
    <property type="entry name" value="Toxin ADP-ribosyltransferase, Chain A, domain 1"/>
    <property type="match status" value="1"/>
</dbReference>
<dbReference type="PROSITE" id="PS51996">
    <property type="entry name" value="TR_MART"/>
    <property type="match status" value="1"/>
</dbReference>
<dbReference type="AlphaFoldDB" id="A0A7S3QAU5"/>
<sequence length="773" mass="87696">MITRLTGCLQHAQHPAIDFIEEALYVSRQSLPIRSDTRKSSNDKGSSSEHRIASLRKSFELLGLAQNEIQKELTSLLPDPKQAMRSGYLRSLSELIGPRPTDRSWEDEWARLYFDMKRERGELKMATDDHIGEFSDLNSNSDSQSSLILEQRKEDGKEHIVAKNNKDVHLSKKSTIRNTNKNAKITSSWVTTQRFTWGPEDVPKGTAIDLTWIKMHQTPEALSDLNYQHKITEGIRQLTDAGRTLEESKIMTLLLLPRKQISEAMQKGDRKFAASTYTICEVFSRLCHQQEEEGNNYAPLLLFRPLTGGLNSLSYFDSEWLDIEKPDTRGFRGYCSLAAIRADASSHRFSEDGMNLWSVKNKRLEVVDSPVVGFLSSPENEEGYHAAIMFSKATGGNDDKLKGYFPPNCLFRVKEIREGGFAAPGDIWVKQKLIIVTATFRSPYPKRSETMLVSNKLCGSVTTLFYGNREVYVDGLDKLIPSKPLLTMSQEFERDYSWRDWHGVQYDIRKEWEYVNGISEEKTNCVSGVRDRGDHANLSPQNFLNRVNDRIASRREIGLGIGLNDRDAFLSMDEVLSVRLYSGPAYLPINTFLREISACSGEYRRILCNHPLRSFTATCRHISNAIRKIAAVATKSDVSKPLWRGVRGELKRSFWNLDEQGMICAVDTAFMSCSRSRDTPIQYMSQHTSNVLWKVQPASESDAAYHNGADISMLSQFPDEKEVLFPPCTMLVVRNKNPSDNGAPVSPDSKSSALWEQKDCRKFIQIEAKPAFV</sequence>
<proteinExistence type="predicted"/>
<accession>A0A7S3QAU5</accession>
<dbReference type="SUPFAM" id="SSF56399">
    <property type="entry name" value="ADP-ribosylation"/>
    <property type="match status" value="1"/>
</dbReference>
<organism evidence="1">
    <name type="scientific">Chaetoceros debilis</name>
    <dbReference type="NCBI Taxonomy" id="122233"/>
    <lineage>
        <taxon>Eukaryota</taxon>
        <taxon>Sar</taxon>
        <taxon>Stramenopiles</taxon>
        <taxon>Ochrophyta</taxon>
        <taxon>Bacillariophyta</taxon>
        <taxon>Coscinodiscophyceae</taxon>
        <taxon>Chaetocerotophycidae</taxon>
        <taxon>Chaetocerotales</taxon>
        <taxon>Chaetocerotaceae</taxon>
        <taxon>Chaetoceros</taxon>
    </lineage>
</organism>
<dbReference type="EMBL" id="HBIO01020787">
    <property type="protein sequence ID" value="CAE0471161.1"/>
    <property type="molecule type" value="Transcribed_RNA"/>
</dbReference>
<gene>
    <name evidence="1" type="ORF">CDEB00056_LOCUS16014</name>
</gene>
<evidence type="ECO:0000313" key="1">
    <source>
        <dbReference type="EMBL" id="CAE0471161.1"/>
    </source>
</evidence>
<name>A0A7S3QAU5_9STRA</name>
<protein>
    <submittedName>
        <fullName evidence="1">Uncharacterized protein</fullName>
    </submittedName>
</protein>
<reference evidence="1" key="1">
    <citation type="submission" date="2021-01" db="EMBL/GenBank/DDBJ databases">
        <authorList>
            <person name="Corre E."/>
            <person name="Pelletier E."/>
            <person name="Niang G."/>
            <person name="Scheremetjew M."/>
            <person name="Finn R."/>
            <person name="Kale V."/>
            <person name="Holt S."/>
            <person name="Cochrane G."/>
            <person name="Meng A."/>
            <person name="Brown T."/>
            <person name="Cohen L."/>
        </authorList>
    </citation>
    <scope>NUCLEOTIDE SEQUENCE</scope>
    <source>
        <strain evidence="1">MM31A-1</strain>
    </source>
</reference>